<evidence type="ECO:0000259" key="7">
    <source>
        <dbReference type="Pfam" id="PF13515"/>
    </source>
</evidence>
<sequence length="794" mass="81328">MRGVPGARLPAAYAASGRRALRVTLVAAAGFYAFRYGFDRPVAATYALFTLVAVGGLSRIPGTGRQRAAVVLRLLPVCWVLVIAGTYLSARTWSAVVGMLVIGFTLAFAAVGGPRPAGAAPGLQLLYILPSFPPYDPGSLGDRLIGTTTGAVLFVVAEALLFREPRPLSYRERAARAALTAEHCAAGLATPPYALTAPDVRAAREAGQSLRPLNVPEAERPAGPGLHDRALAHTGLATRTLLSRLAELTAEPVPVAAQGVTGNPGQGATAGVTAPPGREAAPGVTVRPVPVPVPVPVPGPVAEAEAEQELSVSAVSAVSAVLHAVAGLAAATATCLRTGTSPAAQRKALAEARAHLSAVSAGPAAPPGAHAAPGAGATAPGFPPVVLRRHAAVLDIADAALAMGAAVDLAVRGRHASEGLPAGRFWYARSRAPVLWWRRMYGHAGRRSVFFQNAVRLALALTAVRLVAGVDTLPHGFWAMLATLTLTRTTLGETWSTIRLALAGTLAGALLSAGILVLVGSDTAVYAVLLPVWMLFTFTAGPVKGMGWAQGLFTVLVALVFAQLAQPTWRLAEARILDVLVGSAIGVVFGVLAWPRGAHDEMHHAGAELLRRSAEIVVATSAAVAAGAAAARPGVPGRRSLQRAVYLAESAYAQLQSEPAPLGGPRSGAAAPAVVDWQATLIAGHHTLWGSARLLEPPCTELGPAAAESAGALGDRVAGRMLLVSVALDPGEDTPATPVPLIEPAQVSFAAEPPGAPRRYYATAAWLDSLMADLTRIAHTDPAPGTGVPAADGR</sequence>
<feature type="region of interest" description="Disordered" evidence="5">
    <location>
        <begin position="256"/>
        <end position="285"/>
    </location>
</feature>
<protein>
    <submittedName>
        <fullName evidence="8">FUSC family protein</fullName>
    </submittedName>
</protein>
<feature type="transmembrane region" description="Helical" evidence="6">
    <location>
        <begin position="614"/>
        <end position="631"/>
    </location>
</feature>
<evidence type="ECO:0000256" key="6">
    <source>
        <dbReference type="SAM" id="Phobius"/>
    </source>
</evidence>
<feature type="transmembrane region" description="Helical" evidence="6">
    <location>
        <begin position="68"/>
        <end position="87"/>
    </location>
</feature>
<dbReference type="RefSeq" id="WP_345046582.1">
    <property type="nucleotide sequence ID" value="NZ_BAAAVM010000001.1"/>
</dbReference>
<evidence type="ECO:0000313" key="8">
    <source>
        <dbReference type="EMBL" id="GAA3119002.1"/>
    </source>
</evidence>
<feature type="domain" description="Integral membrane bound transporter" evidence="7">
    <location>
        <begin position="466"/>
        <end position="589"/>
    </location>
</feature>
<gene>
    <name evidence="8" type="ORF">GCM10010521_03200</name>
</gene>
<keyword evidence="9" id="KW-1185">Reference proteome</keyword>
<comment type="caution">
    <text evidence="8">The sequence shown here is derived from an EMBL/GenBank/DDBJ whole genome shotgun (WGS) entry which is preliminary data.</text>
</comment>
<organism evidence="8 9">
    <name type="scientific">Streptomyces rameus</name>
    <dbReference type="NCBI Taxonomy" id="68261"/>
    <lineage>
        <taxon>Bacteria</taxon>
        <taxon>Bacillati</taxon>
        <taxon>Actinomycetota</taxon>
        <taxon>Actinomycetes</taxon>
        <taxon>Kitasatosporales</taxon>
        <taxon>Streptomycetaceae</taxon>
        <taxon>Streptomyces</taxon>
    </lineage>
</organism>
<accession>A0ABP6MPB0</accession>
<dbReference type="InterPro" id="IPR049453">
    <property type="entry name" value="Memb_transporter_dom"/>
</dbReference>
<keyword evidence="3 6" id="KW-1133">Transmembrane helix</keyword>
<feature type="transmembrane region" description="Helical" evidence="6">
    <location>
        <begin position="20"/>
        <end position="38"/>
    </location>
</feature>
<proteinExistence type="predicted"/>
<comment type="subcellular location">
    <subcellularLocation>
        <location evidence="1">Membrane</location>
        <topology evidence="1">Multi-pass membrane protein</topology>
    </subcellularLocation>
</comment>
<evidence type="ECO:0000256" key="4">
    <source>
        <dbReference type="ARBA" id="ARBA00023136"/>
    </source>
</evidence>
<reference evidence="9" key="1">
    <citation type="journal article" date="2019" name="Int. J. Syst. Evol. Microbiol.">
        <title>The Global Catalogue of Microorganisms (GCM) 10K type strain sequencing project: providing services to taxonomists for standard genome sequencing and annotation.</title>
        <authorList>
            <consortium name="The Broad Institute Genomics Platform"/>
            <consortium name="The Broad Institute Genome Sequencing Center for Infectious Disease"/>
            <person name="Wu L."/>
            <person name="Ma J."/>
        </authorList>
    </citation>
    <scope>NUCLEOTIDE SEQUENCE [LARGE SCALE GENOMIC DNA]</scope>
    <source>
        <strain evidence="9">JCM 11574</strain>
    </source>
</reference>
<evidence type="ECO:0000256" key="2">
    <source>
        <dbReference type="ARBA" id="ARBA00022692"/>
    </source>
</evidence>
<dbReference type="EMBL" id="BAAAVM010000001">
    <property type="protein sequence ID" value="GAA3119002.1"/>
    <property type="molecule type" value="Genomic_DNA"/>
</dbReference>
<keyword evidence="2 6" id="KW-0812">Transmembrane</keyword>
<feature type="transmembrane region" description="Helical" evidence="6">
    <location>
        <begin position="576"/>
        <end position="594"/>
    </location>
</feature>
<evidence type="ECO:0000313" key="9">
    <source>
        <dbReference type="Proteomes" id="UP001500893"/>
    </source>
</evidence>
<dbReference type="Proteomes" id="UP001500893">
    <property type="component" value="Unassembled WGS sequence"/>
</dbReference>
<keyword evidence="4 6" id="KW-0472">Membrane</keyword>
<feature type="transmembrane region" description="Helical" evidence="6">
    <location>
        <begin position="498"/>
        <end position="519"/>
    </location>
</feature>
<evidence type="ECO:0000256" key="3">
    <source>
        <dbReference type="ARBA" id="ARBA00022989"/>
    </source>
</evidence>
<feature type="transmembrane region" description="Helical" evidence="6">
    <location>
        <begin position="44"/>
        <end position="61"/>
    </location>
</feature>
<feature type="transmembrane region" description="Helical" evidence="6">
    <location>
        <begin position="547"/>
        <end position="564"/>
    </location>
</feature>
<feature type="transmembrane region" description="Helical" evidence="6">
    <location>
        <begin position="457"/>
        <end position="478"/>
    </location>
</feature>
<dbReference type="Pfam" id="PF13515">
    <property type="entry name" value="FUSC_2"/>
    <property type="match status" value="1"/>
</dbReference>
<name>A0ABP6MPB0_9ACTN</name>
<evidence type="ECO:0000256" key="5">
    <source>
        <dbReference type="SAM" id="MobiDB-lite"/>
    </source>
</evidence>
<evidence type="ECO:0000256" key="1">
    <source>
        <dbReference type="ARBA" id="ARBA00004141"/>
    </source>
</evidence>
<feature type="transmembrane region" description="Helical" evidence="6">
    <location>
        <begin position="524"/>
        <end position="541"/>
    </location>
</feature>
<feature type="transmembrane region" description="Helical" evidence="6">
    <location>
        <begin position="93"/>
        <end position="111"/>
    </location>
</feature>